<accession>A0A9Q0DHX3</accession>
<feature type="compositionally biased region" description="Polar residues" evidence="1">
    <location>
        <begin position="21"/>
        <end position="31"/>
    </location>
</feature>
<feature type="region of interest" description="Disordered" evidence="1">
    <location>
        <begin position="1"/>
        <end position="31"/>
    </location>
</feature>
<reference evidence="2" key="1">
    <citation type="submission" date="2022-07" db="EMBL/GenBank/DDBJ databases">
        <title>Chromosome-level genome of Muraenolepis orangiensis.</title>
        <authorList>
            <person name="Kim J."/>
        </authorList>
    </citation>
    <scope>NUCLEOTIDE SEQUENCE</scope>
    <source>
        <strain evidence="2">KU_S4_2022</strain>
        <tissue evidence="2">Muscle</tissue>
    </source>
</reference>
<evidence type="ECO:0000256" key="1">
    <source>
        <dbReference type="SAM" id="MobiDB-lite"/>
    </source>
</evidence>
<dbReference type="AlphaFoldDB" id="A0A9Q0DHX3"/>
<protein>
    <submittedName>
        <fullName evidence="2">Uncharacterized protein</fullName>
    </submittedName>
</protein>
<feature type="region of interest" description="Disordered" evidence="1">
    <location>
        <begin position="99"/>
        <end position="121"/>
    </location>
</feature>
<comment type="caution">
    <text evidence="2">The sequence shown here is derived from an EMBL/GenBank/DDBJ whole genome shotgun (WGS) entry which is preliminary data.</text>
</comment>
<evidence type="ECO:0000313" key="2">
    <source>
        <dbReference type="EMBL" id="KAJ3586922.1"/>
    </source>
</evidence>
<proteinExistence type="predicted"/>
<keyword evidence="3" id="KW-1185">Reference proteome</keyword>
<name>A0A9Q0DHX3_9TELE</name>
<evidence type="ECO:0000313" key="3">
    <source>
        <dbReference type="Proteomes" id="UP001148018"/>
    </source>
</evidence>
<gene>
    <name evidence="2" type="ORF">NHX12_013314</name>
</gene>
<sequence length="156" mass="17136">MDSAGDLMNQDETCVFPEPPQRTSTITRHPTESSCSVEECLPVLETGRQDSVLEIGQWRQGDRAVSWRQGSGDRETGQYLGDRAVETGRQGSILETGQWRQGDRAVSWRQGSGDRETGQYLGDRAVETGQCFGDRAVETGQCFGDRTVETGSLSSL</sequence>
<organism evidence="2 3">
    <name type="scientific">Muraenolepis orangiensis</name>
    <name type="common">Patagonian moray cod</name>
    <dbReference type="NCBI Taxonomy" id="630683"/>
    <lineage>
        <taxon>Eukaryota</taxon>
        <taxon>Metazoa</taxon>
        <taxon>Chordata</taxon>
        <taxon>Craniata</taxon>
        <taxon>Vertebrata</taxon>
        <taxon>Euteleostomi</taxon>
        <taxon>Actinopterygii</taxon>
        <taxon>Neopterygii</taxon>
        <taxon>Teleostei</taxon>
        <taxon>Neoteleostei</taxon>
        <taxon>Acanthomorphata</taxon>
        <taxon>Zeiogadaria</taxon>
        <taxon>Gadariae</taxon>
        <taxon>Gadiformes</taxon>
        <taxon>Muraenolepidoidei</taxon>
        <taxon>Muraenolepididae</taxon>
        <taxon>Muraenolepis</taxon>
    </lineage>
</organism>
<dbReference type="Proteomes" id="UP001148018">
    <property type="component" value="Unassembled WGS sequence"/>
</dbReference>
<dbReference type="EMBL" id="JANIIK010000117">
    <property type="protein sequence ID" value="KAJ3586922.1"/>
    <property type="molecule type" value="Genomic_DNA"/>
</dbReference>